<dbReference type="SUPFAM" id="SSF53756">
    <property type="entry name" value="UDP-Glycosyltransferase/glycogen phosphorylase"/>
    <property type="match status" value="1"/>
</dbReference>
<proteinExistence type="predicted"/>
<dbReference type="Proteomes" id="UP000091929">
    <property type="component" value="Unassembled WGS sequence"/>
</dbReference>
<evidence type="ECO:0000313" key="1">
    <source>
        <dbReference type="EMBL" id="KYC46482.1"/>
    </source>
</evidence>
<comment type="caution">
    <text evidence="1">The sequence shown here is derived from an EMBL/GenBank/DDBJ whole genome shotgun (WGS) entry which is preliminary data.</text>
</comment>
<organism evidence="1 2">
    <name type="scientific">Candidatus Methanofastidiosum methylothiophilum</name>
    <dbReference type="NCBI Taxonomy" id="1705564"/>
    <lineage>
        <taxon>Archaea</taxon>
        <taxon>Methanobacteriati</taxon>
        <taxon>Methanobacteriota</taxon>
        <taxon>Stenosarchaea group</taxon>
        <taxon>Candidatus Methanofastidiosia</taxon>
        <taxon>Candidatus Methanofastidiosales</taxon>
        <taxon>Candidatus Methanofastidiosaceae</taxon>
        <taxon>Candidatus Methanofastidiosum</taxon>
    </lineage>
</organism>
<dbReference type="EMBL" id="LNGF01000069">
    <property type="protein sequence ID" value="KYC46482.1"/>
    <property type="molecule type" value="Genomic_DNA"/>
</dbReference>
<gene>
    <name evidence="1" type="ORF">APG11_01865</name>
</gene>
<evidence type="ECO:0008006" key="3">
    <source>
        <dbReference type="Google" id="ProtNLM"/>
    </source>
</evidence>
<sequence>MIPKKDLRWYLFEETIEMYAKNGLNNYEKHRYKDLNRFLSDYYIFRLVGMTSKICNKLSKFNKKGDNQILVHDLLNRYPSIINQLEINYNPIFFGKGIKPFIKSLKGKIGFYPFYDIYKEVYEGILDYNDNLLEKGFMDLEKVLKKIDPKLIVLNHDFTTDTKLVALVAKELEIPTVEIQHGIYSGKGTIVPGNYADYVFVWGEYFKNLYLASKIKQDREIRILGYPYQLQQQKLSHYNKKVVYLGQNLELYDDSFLNQKDNTINELNSLCSGLGLQFIYRPHPSQNLGLLKSNFPEVRFTPEGETFADTIKNNDIFISFNSTALIEAAVNSKLSIQLKNYSLPADDFEELGICRSFTSLSELKEFLKDIKTLDDLKSLYSPVDPSYIEIPTPNSGEKFIELIKEIL</sequence>
<accession>A0A150INQ5</accession>
<evidence type="ECO:0000313" key="2">
    <source>
        <dbReference type="Proteomes" id="UP000091929"/>
    </source>
</evidence>
<reference evidence="1 2" key="1">
    <citation type="journal article" date="2016" name="ISME J.">
        <title>Chasing the elusive Euryarchaeota class WSA2: genomes reveal a uniquely fastidious methyl-reducing methanogen.</title>
        <authorList>
            <person name="Nobu M.K."/>
            <person name="Narihiro T."/>
            <person name="Kuroda K."/>
            <person name="Mei R."/>
            <person name="Liu W.T."/>
        </authorList>
    </citation>
    <scope>NUCLEOTIDE SEQUENCE [LARGE SCALE GENOMIC DNA]</scope>
    <source>
        <strain evidence="1">B15fssc0709_Meth_Bin003</strain>
    </source>
</reference>
<protein>
    <recommendedName>
        <fullName evidence="3">CDP-Glycerol:Poly(Glycerophosphate) glycerophosphotransferase</fullName>
    </recommendedName>
</protein>
<name>A0A150INQ5_9EURY</name>
<dbReference type="AlphaFoldDB" id="A0A150INQ5"/>